<keyword evidence="1" id="KW-0472">Membrane</keyword>
<evidence type="ECO:0000313" key="3">
    <source>
        <dbReference type="Proteomes" id="UP001597371"/>
    </source>
</evidence>
<dbReference type="EMBL" id="JBHUIJ010000017">
    <property type="protein sequence ID" value="MFD2238443.1"/>
    <property type="molecule type" value="Genomic_DNA"/>
</dbReference>
<reference evidence="3" key="1">
    <citation type="journal article" date="2019" name="Int. J. Syst. Evol. Microbiol.">
        <title>The Global Catalogue of Microorganisms (GCM) 10K type strain sequencing project: providing services to taxonomists for standard genome sequencing and annotation.</title>
        <authorList>
            <consortium name="The Broad Institute Genomics Platform"/>
            <consortium name="The Broad Institute Genome Sequencing Center for Infectious Disease"/>
            <person name="Wu L."/>
            <person name="Ma J."/>
        </authorList>
    </citation>
    <scope>NUCLEOTIDE SEQUENCE [LARGE SCALE GENOMIC DNA]</scope>
    <source>
        <strain evidence="3">ZS-35-S2</strain>
    </source>
</reference>
<keyword evidence="3" id="KW-1185">Reference proteome</keyword>
<protein>
    <submittedName>
        <fullName evidence="2">DUF192 domain-containing protein</fullName>
    </submittedName>
</protein>
<accession>A0ABW5CNU0</accession>
<keyword evidence="1" id="KW-0812">Transmembrane</keyword>
<dbReference type="PANTHER" id="PTHR37953:SF1">
    <property type="entry name" value="UPF0127 PROTEIN MJ1496"/>
    <property type="match status" value="1"/>
</dbReference>
<keyword evidence="1" id="KW-1133">Transmembrane helix</keyword>
<feature type="transmembrane region" description="Helical" evidence="1">
    <location>
        <begin position="12"/>
        <end position="29"/>
    </location>
</feature>
<dbReference type="InterPro" id="IPR003795">
    <property type="entry name" value="DUF192"/>
</dbReference>
<name>A0ABW5CNU0_9HYPH</name>
<dbReference type="PANTHER" id="PTHR37953">
    <property type="entry name" value="UPF0127 PROTEIN MJ1496"/>
    <property type="match status" value="1"/>
</dbReference>
<gene>
    <name evidence="2" type="ORF">ACFSKQ_13380</name>
</gene>
<proteinExistence type="predicted"/>
<organism evidence="2 3">
    <name type="scientific">Aureimonas populi</name>
    <dbReference type="NCBI Taxonomy" id="1701758"/>
    <lineage>
        <taxon>Bacteria</taxon>
        <taxon>Pseudomonadati</taxon>
        <taxon>Pseudomonadota</taxon>
        <taxon>Alphaproteobacteria</taxon>
        <taxon>Hyphomicrobiales</taxon>
        <taxon>Aurantimonadaceae</taxon>
        <taxon>Aureimonas</taxon>
    </lineage>
</organism>
<dbReference type="Pfam" id="PF02643">
    <property type="entry name" value="DUF192"/>
    <property type="match status" value="1"/>
</dbReference>
<dbReference type="Proteomes" id="UP001597371">
    <property type="component" value="Unassembled WGS sequence"/>
</dbReference>
<evidence type="ECO:0000313" key="2">
    <source>
        <dbReference type="EMBL" id="MFD2238443.1"/>
    </source>
</evidence>
<dbReference type="Gene3D" id="2.60.120.1140">
    <property type="entry name" value="Protein of unknown function DUF192"/>
    <property type="match status" value="1"/>
</dbReference>
<evidence type="ECO:0000256" key="1">
    <source>
        <dbReference type="SAM" id="Phobius"/>
    </source>
</evidence>
<comment type="caution">
    <text evidence="2">The sequence shown here is derived from an EMBL/GenBank/DDBJ whole genome shotgun (WGS) entry which is preliminary data.</text>
</comment>
<dbReference type="InterPro" id="IPR038695">
    <property type="entry name" value="Saro_0823-like_sf"/>
</dbReference>
<dbReference type="RefSeq" id="WP_209736516.1">
    <property type="nucleotide sequence ID" value="NZ_CP072611.1"/>
</dbReference>
<sequence length="164" mass="17849">MASALLSARRNWKVLAIVLVLAVASYFVFTSNSIGSTATLLTESGRHRISVEIADTPDTRATGLMHREEMAQDHGMLFDFGETRPVSMWMKNTLIPLDMLFLRPDGTVATIARNARPLSLTPIPSGEPVRYVLELNGGAAARYGVSVDDRLDHPIIAGPASESR</sequence>